<dbReference type="PROSITE" id="PS00758">
    <property type="entry name" value="ARGE_DAPE_CPG2_1"/>
    <property type="match status" value="1"/>
</dbReference>
<reference evidence="8 9" key="1">
    <citation type="submission" date="2014-04" db="EMBL/GenBank/DDBJ databases">
        <title>Genome assembly of Hyalangium minutum DSM 14724.</title>
        <authorList>
            <person name="Sharma G."/>
            <person name="Subramanian S."/>
        </authorList>
    </citation>
    <scope>NUCLEOTIDE SEQUENCE [LARGE SCALE GENOMIC DNA]</scope>
    <source>
        <strain evidence="8 9">DSM 14724</strain>
    </source>
</reference>
<protein>
    <recommendedName>
        <fullName evidence="6">Succinyl-diaminopimelate desuccinylase</fullName>
        <ecNumber evidence="6">3.5.1.18</ecNumber>
    </recommendedName>
</protein>
<evidence type="ECO:0000256" key="3">
    <source>
        <dbReference type="ARBA" id="ARBA00022801"/>
    </source>
</evidence>
<dbReference type="GO" id="GO:0009014">
    <property type="term" value="F:succinyl-diaminopimelate desuccinylase activity"/>
    <property type="evidence" value="ECO:0007669"/>
    <property type="project" value="UniProtKB-UniRule"/>
</dbReference>
<dbReference type="GO" id="GO:0009089">
    <property type="term" value="P:lysine biosynthetic process via diaminopimelate"/>
    <property type="evidence" value="ECO:0007669"/>
    <property type="project" value="UniProtKB-UniRule"/>
</dbReference>
<evidence type="ECO:0000256" key="6">
    <source>
        <dbReference type="NCBIfam" id="TIGR01900"/>
    </source>
</evidence>
<dbReference type="InterPro" id="IPR011650">
    <property type="entry name" value="Peptidase_M20_dimer"/>
</dbReference>
<dbReference type="GO" id="GO:0008777">
    <property type="term" value="F:acetylornithine deacetylase activity"/>
    <property type="evidence" value="ECO:0007669"/>
    <property type="project" value="TreeGrafter"/>
</dbReference>
<dbReference type="SUPFAM" id="SSF55031">
    <property type="entry name" value="Bacterial exopeptidase dimerisation domain"/>
    <property type="match status" value="1"/>
</dbReference>
<dbReference type="PANTHER" id="PTHR43808">
    <property type="entry name" value="ACETYLORNITHINE DEACETYLASE"/>
    <property type="match status" value="1"/>
</dbReference>
<dbReference type="Gene3D" id="3.40.630.10">
    <property type="entry name" value="Zn peptidases"/>
    <property type="match status" value="1"/>
</dbReference>
<keyword evidence="5" id="KW-0170">Cobalt</keyword>
<dbReference type="OrthoDB" id="9809784at2"/>
<dbReference type="GO" id="GO:0006526">
    <property type="term" value="P:L-arginine biosynthetic process"/>
    <property type="evidence" value="ECO:0007669"/>
    <property type="project" value="TreeGrafter"/>
</dbReference>
<keyword evidence="4" id="KW-0862">Zinc</keyword>
<dbReference type="GO" id="GO:0046872">
    <property type="term" value="F:metal ion binding"/>
    <property type="evidence" value="ECO:0007669"/>
    <property type="project" value="UniProtKB-KW"/>
</dbReference>
<gene>
    <name evidence="8" type="ORF">DB31_4759</name>
</gene>
<evidence type="ECO:0000313" key="9">
    <source>
        <dbReference type="Proteomes" id="UP000028725"/>
    </source>
</evidence>
<accession>A0A085VZI3</accession>
<evidence type="ECO:0000256" key="2">
    <source>
        <dbReference type="ARBA" id="ARBA00022723"/>
    </source>
</evidence>
<feature type="domain" description="Peptidase M20 dimerisation" evidence="7">
    <location>
        <begin position="170"/>
        <end position="268"/>
    </location>
</feature>
<dbReference type="Gene3D" id="3.30.70.360">
    <property type="match status" value="1"/>
</dbReference>
<dbReference type="InterPro" id="IPR001261">
    <property type="entry name" value="ArgE/DapE_CS"/>
</dbReference>
<dbReference type="EC" id="3.5.1.18" evidence="6"/>
<dbReference type="RefSeq" id="WP_044198824.1">
    <property type="nucleotide sequence ID" value="NZ_JMCB01000028.1"/>
</dbReference>
<dbReference type="AlphaFoldDB" id="A0A085VZI3"/>
<dbReference type="Pfam" id="PF07687">
    <property type="entry name" value="M20_dimer"/>
    <property type="match status" value="1"/>
</dbReference>
<dbReference type="Pfam" id="PF01546">
    <property type="entry name" value="Peptidase_M20"/>
    <property type="match status" value="1"/>
</dbReference>
<comment type="caution">
    <text evidence="8">The sequence shown here is derived from an EMBL/GenBank/DDBJ whole genome shotgun (WGS) entry which is preliminary data.</text>
</comment>
<sequence>MTAQLAARLAQSTLTLCRIPSPIGQEGPLADHVERWALERFPRESVIRVGHSMVVGRLDDPRPTVALVGHLDTVPAHPSDGPARIEGERVFGLGASDMKGGLAVMMALAEDLPLRELPVNLALILYEREEGPYLESGLGPLFEKRPDLKRVSFGIAMEPTDGVVQVGCVGTLHATLKFSGRSAHSARPWQGENAIHKAGPLLTELLGRERVEVVNSGFSFFEVMSVTLAHGGRARNVVPDTLELNLNYRFAPGKSLEQAQADVRALVAGRVEVSFTDLSPSGRVCADNPLYRRLLAATGLPAASKQAWTDVARFGEWGVDAVNYGPGETAQAHQANESAPIPGLAVAYEKLAAFLREAR</sequence>
<dbReference type="PANTHER" id="PTHR43808:SF31">
    <property type="entry name" value="N-ACETYL-L-CITRULLINE DEACETYLASE"/>
    <property type="match status" value="1"/>
</dbReference>
<evidence type="ECO:0000256" key="5">
    <source>
        <dbReference type="ARBA" id="ARBA00023285"/>
    </source>
</evidence>
<dbReference type="InterPro" id="IPR010174">
    <property type="entry name" value="Succinyl-DAP_deSuclase_DapE"/>
</dbReference>
<dbReference type="STRING" id="394096.DB31_4759"/>
<dbReference type="InterPro" id="IPR050072">
    <property type="entry name" value="Peptidase_M20A"/>
</dbReference>
<dbReference type="SUPFAM" id="SSF53187">
    <property type="entry name" value="Zn-dependent exopeptidases"/>
    <property type="match status" value="1"/>
</dbReference>
<evidence type="ECO:0000256" key="1">
    <source>
        <dbReference type="ARBA" id="ARBA00001947"/>
    </source>
</evidence>
<dbReference type="Proteomes" id="UP000028725">
    <property type="component" value="Unassembled WGS sequence"/>
</dbReference>
<organism evidence="8 9">
    <name type="scientific">Hyalangium minutum</name>
    <dbReference type="NCBI Taxonomy" id="394096"/>
    <lineage>
        <taxon>Bacteria</taxon>
        <taxon>Pseudomonadati</taxon>
        <taxon>Myxococcota</taxon>
        <taxon>Myxococcia</taxon>
        <taxon>Myxococcales</taxon>
        <taxon>Cystobacterineae</taxon>
        <taxon>Archangiaceae</taxon>
        <taxon>Hyalangium</taxon>
    </lineage>
</organism>
<evidence type="ECO:0000256" key="4">
    <source>
        <dbReference type="ARBA" id="ARBA00022833"/>
    </source>
</evidence>
<dbReference type="PATRIC" id="fig|394096.3.peg.8490"/>
<dbReference type="InterPro" id="IPR002933">
    <property type="entry name" value="Peptidase_M20"/>
</dbReference>
<name>A0A085VZI3_9BACT</name>
<keyword evidence="2" id="KW-0479">Metal-binding</keyword>
<comment type="cofactor">
    <cofactor evidence="1">
        <name>Zn(2+)</name>
        <dbReference type="ChEBI" id="CHEBI:29105"/>
    </cofactor>
</comment>
<dbReference type="NCBIfam" id="TIGR01900">
    <property type="entry name" value="dapE-gram_pos"/>
    <property type="match status" value="1"/>
</dbReference>
<dbReference type="InterPro" id="IPR036264">
    <property type="entry name" value="Bact_exopeptidase_dim_dom"/>
</dbReference>
<evidence type="ECO:0000259" key="7">
    <source>
        <dbReference type="Pfam" id="PF07687"/>
    </source>
</evidence>
<dbReference type="EMBL" id="JMCB01000028">
    <property type="protein sequence ID" value="KFE60846.1"/>
    <property type="molecule type" value="Genomic_DNA"/>
</dbReference>
<evidence type="ECO:0000313" key="8">
    <source>
        <dbReference type="EMBL" id="KFE60846.1"/>
    </source>
</evidence>
<keyword evidence="3" id="KW-0378">Hydrolase</keyword>
<proteinExistence type="predicted"/>
<keyword evidence="9" id="KW-1185">Reference proteome</keyword>